<dbReference type="GO" id="GO:0008113">
    <property type="term" value="F:peptide-methionine (S)-S-oxide reductase activity"/>
    <property type="evidence" value="ECO:0007669"/>
    <property type="project" value="UniProtKB-UniRule"/>
</dbReference>
<gene>
    <name evidence="9" type="primary">msrB</name>
    <name evidence="7" type="synonym">msrA</name>
    <name evidence="9" type="ORF">HMPREF0634_0413</name>
</gene>
<dbReference type="Pfam" id="PF01641">
    <property type="entry name" value="SelR"/>
    <property type="match status" value="1"/>
</dbReference>
<evidence type="ECO:0000259" key="8">
    <source>
        <dbReference type="PROSITE" id="PS51790"/>
    </source>
</evidence>
<evidence type="ECO:0000256" key="2">
    <source>
        <dbReference type="ARBA" id="ARBA00023002"/>
    </source>
</evidence>
<evidence type="ECO:0000313" key="10">
    <source>
        <dbReference type="Proteomes" id="UP000003244"/>
    </source>
</evidence>
<dbReference type="SUPFAM" id="SSF55068">
    <property type="entry name" value="Peptide methionine sulfoxide reductase"/>
    <property type="match status" value="1"/>
</dbReference>
<dbReference type="SUPFAM" id="SSF51316">
    <property type="entry name" value="Mss4-like"/>
    <property type="match status" value="1"/>
</dbReference>
<comment type="function">
    <text evidence="7">Has an important function as a repair enzyme for proteins that have been inactivated by oxidation. Catalyzes the reversible oxidation-reduction of methionine sulfoxide in proteins to methionine.</text>
</comment>
<sequence>MREIAILAGGCFWCMVKPFTSYEGVEKVVSGYIGGHKENPTYKEVCSGGTGHYEAVEITFDNEKIKFKEILDIFWKQIDPQDENGQFADRGSQYKTAIFYTSDKQKEEAQVSKNRIEDLYFNGKEIATGIHEASHFYPAEDYHQNYCKTNSKHYSVYYKNSGRYNFVKAKWDRNNLDRNNLRNKLRDIEFEVTQNDMTEVPFENEYFDKFDKGIYVDLVDGRPLFSSSDKFDSGCGWPAFSKPIEDTALMERADYSFGMERTEVRSLGSNCHLGHVFNDNPNSDNGLRYCINSAAIKFIPYDKMEECGYGEYKKYVK</sequence>
<proteinExistence type="inferred from homology"/>
<comment type="catalytic activity">
    <reaction evidence="4 7">
        <text>L-methionyl-[protein] + [thioredoxin]-disulfide + H2O = L-methionyl-(S)-S-oxide-[protein] + [thioredoxin]-dithiol</text>
        <dbReference type="Rhea" id="RHEA:14217"/>
        <dbReference type="Rhea" id="RHEA-COMP:10698"/>
        <dbReference type="Rhea" id="RHEA-COMP:10700"/>
        <dbReference type="Rhea" id="RHEA-COMP:12313"/>
        <dbReference type="Rhea" id="RHEA-COMP:12315"/>
        <dbReference type="ChEBI" id="CHEBI:15377"/>
        <dbReference type="ChEBI" id="CHEBI:16044"/>
        <dbReference type="ChEBI" id="CHEBI:29950"/>
        <dbReference type="ChEBI" id="CHEBI:44120"/>
        <dbReference type="ChEBI" id="CHEBI:50058"/>
        <dbReference type="EC" id="1.8.4.11"/>
    </reaction>
</comment>
<dbReference type="EMBL" id="ADGQ01000004">
    <property type="protein sequence ID" value="EFM65329.1"/>
    <property type="molecule type" value="Genomic_DNA"/>
</dbReference>
<dbReference type="NCBIfam" id="TIGR00401">
    <property type="entry name" value="msrA"/>
    <property type="match status" value="1"/>
</dbReference>
<comment type="caution">
    <text evidence="9">The sequence shown here is derived from an EMBL/GenBank/DDBJ whole genome shotgun (WGS) entry which is preliminary data.</text>
</comment>
<dbReference type="OrthoDB" id="4174719at2"/>
<dbReference type="InterPro" id="IPR036509">
    <property type="entry name" value="Met_Sox_Rdtase_MsrA_sf"/>
</dbReference>
<evidence type="ECO:0000256" key="1">
    <source>
        <dbReference type="ARBA" id="ARBA00005591"/>
    </source>
</evidence>
<dbReference type="PANTHER" id="PTHR43774:SF1">
    <property type="entry name" value="PEPTIDE METHIONINE SULFOXIDE REDUCTASE MSRA 2"/>
    <property type="match status" value="1"/>
</dbReference>
<dbReference type="FunFam" id="2.170.150.20:FF:000003">
    <property type="entry name" value="Peptide methionine sulfoxide reductase MsrB"/>
    <property type="match status" value="1"/>
</dbReference>
<organism evidence="9 10">
    <name type="scientific">Peptostreptococcus stomatis DSM 17678</name>
    <dbReference type="NCBI Taxonomy" id="596315"/>
    <lineage>
        <taxon>Bacteria</taxon>
        <taxon>Bacillati</taxon>
        <taxon>Bacillota</taxon>
        <taxon>Clostridia</taxon>
        <taxon>Peptostreptococcales</taxon>
        <taxon>Peptostreptococcaceae</taxon>
        <taxon>Peptostreptococcus</taxon>
    </lineage>
</organism>
<evidence type="ECO:0000256" key="4">
    <source>
        <dbReference type="ARBA" id="ARBA00047806"/>
    </source>
</evidence>
<feature type="active site" evidence="7">
    <location>
        <position position="11"/>
    </location>
</feature>
<dbReference type="InterPro" id="IPR002579">
    <property type="entry name" value="Met_Sox_Rdtase_MsrB_dom"/>
</dbReference>
<dbReference type="InterPro" id="IPR011057">
    <property type="entry name" value="Mss4-like_sf"/>
</dbReference>
<dbReference type="GO" id="GO:0033743">
    <property type="term" value="F:peptide-methionine (R)-S-oxide reductase activity"/>
    <property type="evidence" value="ECO:0007669"/>
    <property type="project" value="UniProtKB-EC"/>
</dbReference>
<dbReference type="NCBIfam" id="TIGR00357">
    <property type="entry name" value="peptide-methionine (R)-S-oxide reductase MsrB"/>
    <property type="match status" value="1"/>
</dbReference>
<dbReference type="PANTHER" id="PTHR43774">
    <property type="entry name" value="PEPTIDE METHIONINE SULFOXIDE REDUCTASE"/>
    <property type="match status" value="1"/>
</dbReference>
<protein>
    <recommendedName>
        <fullName evidence="7">Peptide methionine sulfoxide reductase MsrA</fullName>
        <shortName evidence="7">Protein-methionine-S-oxide reductase</shortName>
        <ecNumber evidence="7">1.8.4.11</ecNumber>
    </recommendedName>
    <alternativeName>
        <fullName evidence="7">Peptide-methionine (S)-S-oxide reductase</fullName>
        <shortName evidence="7">Peptide Met(O) reductase</shortName>
    </alternativeName>
</protein>
<dbReference type="Gene3D" id="2.170.150.20">
    <property type="entry name" value="Peptide methionine sulfoxide reductase"/>
    <property type="match status" value="1"/>
</dbReference>
<dbReference type="EC" id="1.8.4.11" evidence="7"/>
<evidence type="ECO:0000256" key="3">
    <source>
        <dbReference type="ARBA" id="ARBA00023268"/>
    </source>
</evidence>
<dbReference type="GeneID" id="84799899"/>
<dbReference type="STRING" id="596315.HMPREF0634_0413"/>
<comment type="similarity">
    <text evidence="1 7">Belongs to the MsrA Met sulfoxide reductase family.</text>
</comment>
<accession>E0E161</accession>
<keyword evidence="3" id="KW-0511">Multifunctional enzyme</keyword>
<name>E0E161_9FIRM</name>
<comment type="catalytic activity">
    <reaction evidence="6 7">
        <text>[thioredoxin]-disulfide + L-methionine + H2O = L-methionine (S)-S-oxide + [thioredoxin]-dithiol</text>
        <dbReference type="Rhea" id="RHEA:19993"/>
        <dbReference type="Rhea" id="RHEA-COMP:10698"/>
        <dbReference type="Rhea" id="RHEA-COMP:10700"/>
        <dbReference type="ChEBI" id="CHEBI:15377"/>
        <dbReference type="ChEBI" id="CHEBI:29950"/>
        <dbReference type="ChEBI" id="CHEBI:50058"/>
        <dbReference type="ChEBI" id="CHEBI:57844"/>
        <dbReference type="ChEBI" id="CHEBI:58772"/>
        <dbReference type="EC" id="1.8.4.11"/>
    </reaction>
</comment>
<dbReference type="Pfam" id="PF01625">
    <property type="entry name" value="PMSR"/>
    <property type="match status" value="1"/>
</dbReference>
<evidence type="ECO:0000313" key="9">
    <source>
        <dbReference type="EMBL" id="EFM65329.1"/>
    </source>
</evidence>
<evidence type="ECO:0000256" key="5">
    <source>
        <dbReference type="ARBA" id="ARBA00048488"/>
    </source>
</evidence>
<evidence type="ECO:0000256" key="6">
    <source>
        <dbReference type="ARBA" id="ARBA00048782"/>
    </source>
</evidence>
<dbReference type="HAMAP" id="MF_01401">
    <property type="entry name" value="MsrA"/>
    <property type="match status" value="1"/>
</dbReference>
<dbReference type="InterPro" id="IPR002569">
    <property type="entry name" value="Met_Sox_Rdtase_MsrA_dom"/>
</dbReference>
<reference evidence="9 10" key="1">
    <citation type="submission" date="2010-08" db="EMBL/GenBank/DDBJ databases">
        <authorList>
            <person name="Harkins D.M."/>
            <person name="Madupu R."/>
            <person name="Durkin A.S."/>
            <person name="Torralba M."/>
            <person name="Methe B."/>
            <person name="Sutton G.G."/>
            <person name="Nelson K.E."/>
        </authorList>
    </citation>
    <scope>NUCLEOTIDE SEQUENCE [LARGE SCALE GENOMIC DNA]</scope>
    <source>
        <strain evidence="9 10">DSM 17678</strain>
    </source>
</reference>
<keyword evidence="2 7" id="KW-0560">Oxidoreductase</keyword>
<dbReference type="PROSITE" id="PS51790">
    <property type="entry name" value="MSRB"/>
    <property type="match status" value="1"/>
</dbReference>
<dbReference type="eggNOG" id="COG0229">
    <property type="taxonomic scope" value="Bacteria"/>
</dbReference>
<dbReference type="Gene3D" id="3.30.1060.10">
    <property type="entry name" value="Peptide methionine sulphoxide reductase MsrA"/>
    <property type="match status" value="1"/>
</dbReference>
<feature type="domain" description="MsrB" evidence="8">
    <location>
        <begin position="178"/>
        <end position="301"/>
    </location>
</feature>
<dbReference type="RefSeq" id="WP_007788040.1">
    <property type="nucleotide sequence ID" value="NZ_ADGQ01000004.1"/>
</dbReference>
<comment type="catalytic activity">
    <reaction evidence="5">
        <text>L-methionyl-[protein] + [thioredoxin]-disulfide + H2O = L-methionyl-(R)-S-oxide-[protein] + [thioredoxin]-dithiol</text>
        <dbReference type="Rhea" id="RHEA:24164"/>
        <dbReference type="Rhea" id="RHEA-COMP:10698"/>
        <dbReference type="Rhea" id="RHEA-COMP:10700"/>
        <dbReference type="Rhea" id="RHEA-COMP:12313"/>
        <dbReference type="Rhea" id="RHEA-COMP:12314"/>
        <dbReference type="ChEBI" id="CHEBI:15377"/>
        <dbReference type="ChEBI" id="CHEBI:16044"/>
        <dbReference type="ChEBI" id="CHEBI:29950"/>
        <dbReference type="ChEBI" id="CHEBI:45764"/>
        <dbReference type="ChEBI" id="CHEBI:50058"/>
        <dbReference type="EC" id="1.8.4.12"/>
    </reaction>
</comment>
<dbReference type="GO" id="GO:0033744">
    <property type="term" value="F:L-methionine:thioredoxin-disulfide S-oxidoreductase activity"/>
    <property type="evidence" value="ECO:0007669"/>
    <property type="project" value="RHEA"/>
</dbReference>
<dbReference type="eggNOG" id="COG0225">
    <property type="taxonomic scope" value="Bacteria"/>
</dbReference>
<keyword evidence="10" id="KW-1185">Reference proteome</keyword>
<evidence type="ECO:0000256" key="7">
    <source>
        <dbReference type="HAMAP-Rule" id="MF_01401"/>
    </source>
</evidence>
<dbReference type="AlphaFoldDB" id="E0E161"/>
<dbReference type="Proteomes" id="UP000003244">
    <property type="component" value="Unassembled WGS sequence"/>
</dbReference>